<evidence type="ECO:0000256" key="5">
    <source>
        <dbReference type="SAM" id="MobiDB-lite"/>
    </source>
</evidence>
<name>A0ABW0BHW4_9ACTN</name>
<dbReference type="InterPro" id="IPR002698">
    <property type="entry name" value="FTHF_cligase"/>
</dbReference>
<dbReference type="GO" id="GO:0030272">
    <property type="term" value="F:5-formyltetrahydrofolate cyclo-ligase activity"/>
    <property type="evidence" value="ECO:0007669"/>
    <property type="project" value="UniProtKB-EC"/>
</dbReference>
<keyword evidence="7" id="KW-1185">Reference proteome</keyword>
<evidence type="ECO:0000313" key="6">
    <source>
        <dbReference type="EMBL" id="MFC5176881.1"/>
    </source>
</evidence>
<evidence type="ECO:0000313" key="7">
    <source>
        <dbReference type="Proteomes" id="UP001596087"/>
    </source>
</evidence>
<dbReference type="NCBIfam" id="TIGR02727">
    <property type="entry name" value="MTHFS_bact"/>
    <property type="match status" value="1"/>
</dbReference>
<dbReference type="SUPFAM" id="SSF100950">
    <property type="entry name" value="NagB/RpiA/CoA transferase-like"/>
    <property type="match status" value="1"/>
</dbReference>
<dbReference type="PANTHER" id="PTHR23407:SF1">
    <property type="entry name" value="5-FORMYLTETRAHYDROFOLATE CYCLO-LIGASE"/>
    <property type="match status" value="1"/>
</dbReference>
<dbReference type="EC" id="6.3.3.2" evidence="4"/>
<gene>
    <name evidence="6" type="ORF">ACFPGP_09375</name>
</gene>
<reference evidence="7" key="1">
    <citation type="journal article" date="2019" name="Int. J. Syst. Evol. Microbiol.">
        <title>The Global Catalogue of Microorganisms (GCM) 10K type strain sequencing project: providing services to taxonomists for standard genome sequencing and annotation.</title>
        <authorList>
            <consortium name="The Broad Institute Genomics Platform"/>
            <consortium name="The Broad Institute Genome Sequencing Center for Infectious Disease"/>
            <person name="Wu L."/>
            <person name="Ma J."/>
        </authorList>
    </citation>
    <scope>NUCLEOTIDE SEQUENCE [LARGE SCALE GENOMIC DNA]</scope>
    <source>
        <strain evidence="7">DFY41</strain>
    </source>
</reference>
<dbReference type="InterPro" id="IPR037171">
    <property type="entry name" value="NagB/RpiA_transferase-like"/>
</dbReference>
<dbReference type="Proteomes" id="UP001596087">
    <property type="component" value="Unassembled WGS sequence"/>
</dbReference>
<comment type="caution">
    <text evidence="6">The sequence shown here is derived from an EMBL/GenBank/DDBJ whole genome shotgun (WGS) entry which is preliminary data.</text>
</comment>
<evidence type="ECO:0000256" key="1">
    <source>
        <dbReference type="ARBA" id="ARBA00010638"/>
    </source>
</evidence>
<dbReference type="Pfam" id="PF01812">
    <property type="entry name" value="5-FTHF_cyc-lig"/>
    <property type="match status" value="1"/>
</dbReference>
<protein>
    <recommendedName>
        <fullName evidence="4">5-formyltetrahydrofolate cyclo-ligase</fullName>
        <ecNumber evidence="4">6.3.3.2</ecNumber>
    </recommendedName>
</protein>
<dbReference type="EMBL" id="JBHSKD010000008">
    <property type="protein sequence ID" value="MFC5176881.1"/>
    <property type="molecule type" value="Genomic_DNA"/>
</dbReference>
<organism evidence="6 7">
    <name type="scientific">Nocardioides taihuensis</name>
    <dbReference type="NCBI Taxonomy" id="1835606"/>
    <lineage>
        <taxon>Bacteria</taxon>
        <taxon>Bacillati</taxon>
        <taxon>Actinomycetota</taxon>
        <taxon>Actinomycetes</taxon>
        <taxon>Propionibacteriales</taxon>
        <taxon>Nocardioidaceae</taxon>
        <taxon>Nocardioides</taxon>
    </lineage>
</organism>
<dbReference type="PIRSF" id="PIRSF006806">
    <property type="entry name" value="FTHF_cligase"/>
    <property type="match status" value="1"/>
</dbReference>
<evidence type="ECO:0000256" key="2">
    <source>
        <dbReference type="ARBA" id="ARBA00022741"/>
    </source>
</evidence>
<sequence length="212" mass="22137">MPETQRPHPGPSPARAAKTALRDQLTTARKRRSLEEVAETGRRLRDHLLALPEVRRAATVASYVSVGSEPGTGLLLEALHAQGKRVIVPVVLPDLDLDWAVHPGTGAGLATRRGLLEPEGPPLGVDAIATADVVLVPGLAVDDAGYRIGKGGGCYDRALARVPVGTPTIVLLYDDEVGREVPVEPHDRPVLAAASPRGITPLSARGRGPAGG</sequence>
<accession>A0ABW0BHW4</accession>
<dbReference type="RefSeq" id="WP_378589496.1">
    <property type="nucleotide sequence ID" value="NZ_JBHSKD010000008.1"/>
</dbReference>
<keyword evidence="4" id="KW-0460">Magnesium</keyword>
<evidence type="ECO:0000256" key="4">
    <source>
        <dbReference type="RuleBase" id="RU361279"/>
    </source>
</evidence>
<comment type="cofactor">
    <cofactor evidence="4">
        <name>Mg(2+)</name>
        <dbReference type="ChEBI" id="CHEBI:18420"/>
    </cofactor>
</comment>
<comment type="catalytic activity">
    <reaction evidence="4">
        <text>(6S)-5-formyl-5,6,7,8-tetrahydrofolate + ATP = (6R)-5,10-methenyltetrahydrofolate + ADP + phosphate</text>
        <dbReference type="Rhea" id="RHEA:10488"/>
        <dbReference type="ChEBI" id="CHEBI:30616"/>
        <dbReference type="ChEBI" id="CHEBI:43474"/>
        <dbReference type="ChEBI" id="CHEBI:57455"/>
        <dbReference type="ChEBI" id="CHEBI:57457"/>
        <dbReference type="ChEBI" id="CHEBI:456216"/>
        <dbReference type="EC" id="6.3.3.2"/>
    </reaction>
</comment>
<keyword evidence="4" id="KW-0479">Metal-binding</keyword>
<proteinExistence type="inferred from homology"/>
<dbReference type="Gene3D" id="3.40.50.10420">
    <property type="entry name" value="NagB/RpiA/CoA transferase-like"/>
    <property type="match status" value="1"/>
</dbReference>
<feature type="region of interest" description="Disordered" evidence="5">
    <location>
        <begin position="193"/>
        <end position="212"/>
    </location>
</feature>
<dbReference type="InterPro" id="IPR024185">
    <property type="entry name" value="FTHF_cligase-like_sf"/>
</dbReference>
<comment type="similarity">
    <text evidence="1 4">Belongs to the 5-formyltetrahydrofolate cyclo-ligase family.</text>
</comment>
<keyword evidence="6" id="KW-0436">Ligase</keyword>
<feature type="region of interest" description="Disordered" evidence="5">
    <location>
        <begin position="1"/>
        <end position="22"/>
    </location>
</feature>
<keyword evidence="3 4" id="KW-0067">ATP-binding</keyword>
<evidence type="ECO:0000256" key="3">
    <source>
        <dbReference type="ARBA" id="ARBA00022840"/>
    </source>
</evidence>
<keyword evidence="2 4" id="KW-0547">Nucleotide-binding</keyword>
<dbReference type="PANTHER" id="PTHR23407">
    <property type="entry name" value="ATPASE INHIBITOR/5-FORMYLTETRAHYDROFOLATE CYCLO-LIGASE"/>
    <property type="match status" value="1"/>
</dbReference>